<reference evidence="1" key="1">
    <citation type="submission" date="2022-03" db="EMBL/GenBank/DDBJ databases">
        <authorList>
            <person name="Alioto T."/>
            <person name="Alioto T."/>
            <person name="Gomez Garrido J."/>
        </authorList>
    </citation>
    <scope>NUCLEOTIDE SEQUENCE</scope>
</reference>
<sequence length="136" mass="15177">MWPPWDRAAAQKLAAADTHQQKVWGKSRRQRLNRACTIPPTTPCCCVAIWYTNGGQLYVTTQEEGSRSAGPTVGFNVVLGSCVCGRSLLDWKRKAWPYPSLELGKLATICRHRLSGSRAGLQDTLWLPIHCWAIIL</sequence>
<evidence type="ECO:0000313" key="1">
    <source>
        <dbReference type="EMBL" id="CAH2222594.1"/>
    </source>
</evidence>
<name>A0AAD1R383_PELCU</name>
<protein>
    <submittedName>
        <fullName evidence="1">Uncharacterized protein</fullName>
    </submittedName>
</protein>
<organism evidence="1 2">
    <name type="scientific">Pelobates cultripes</name>
    <name type="common">Western spadefoot toad</name>
    <dbReference type="NCBI Taxonomy" id="61616"/>
    <lineage>
        <taxon>Eukaryota</taxon>
        <taxon>Metazoa</taxon>
        <taxon>Chordata</taxon>
        <taxon>Craniata</taxon>
        <taxon>Vertebrata</taxon>
        <taxon>Euteleostomi</taxon>
        <taxon>Amphibia</taxon>
        <taxon>Batrachia</taxon>
        <taxon>Anura</taxon>
        <taxon>Pelobatoidea</taxon>
        <taxon>Pelobatidae</taxon>
        <taxon>Pelobates</taxon>
    </lineage>
</organism>
<accession>A0AAD1R383</accession>
<dbReference type="EMBL" id="OW240912">
    <property type="protein sequence ID" value="CAH2222594.1"/>
    <property type="molecule type" value="Genomic_DNA"/>
</dbReference>
<keyword evidence="2" id="KW-1185">Reference proteome</keyword>
<proteinExistence type="predicted"/>
<dbReference type="Proteomes" id="UP001295444">
    <property type="component" value="Chromosome 01"/>
</dbReference>
<gene>
    <name evidence="1" type="ORF">PECUL_23A048159</name>
</gene>
<evidence type="ECO:0000313" key="2">
    <source>
        <dbReference type="Proteomes" id="UP001295444"/>
    </source>
</evidence>
<dbReference type="AlphaFoldDB" id="A0AAD1R383"/>